<name>A0ABR1YQB8_9PEZI</name>
<protein>
    <submittedName>
        <fullName evidence="2">Uncharacterized protein</fullName>
    </submittedName>
</protein>
<comment type="caution">
    <text evidence="2">The sequence shown here is derived from an EMBL/GenBank/DDBJ whole genome shotgun (WGS) entry which is preliminary data.</text>
</comment>
<evidence type="ECO:0000313" key="3">
    <source>
        <dbReference type="Proteomes" id="UP001492380"/>
    </source>
</evidence>
<reference evidence="2 3" key="1">
    <citation type="submission" date="2024-04" db="EMBL/GenBank/DDBJ databases">
        <title>Phyllosticta paracitricarpa is synonymous to the EU quarantine fungus P. citricarpa based on phylogenomic analyses.</title>
        <authorList>
            <consortium name="Lawrence Berkeley National Laboratory"/>
            <person name="Van Ingen-Buijs V.A."/>
            <person name="Van Westerhoven A.C."/>
            <person name="Haridas S."/>
            <person name="Skiadas P."/>
            <person name="Martin F."/>
            <person name="Groenewald J.Z."/>
            <person name="Crous P.W."/>
            <person name="Seidl M.F."/>
        </authorList>
    </citation>
    <scope>NUCLEOTIDE SEQUENCE [LARGE SCALE GENOMIC DNA]</scope>
    <source>
        <strain evidence="2 3">CBS 123374</strain>
    </source>
</reference>
<organism evidence="2 3">
    <name type="scientific">Phyllosticta capitalensis</name>
    <dbReference type="NCBI Taxonomy" id="121624"/>
    <lineage>
        <taxon>Eukaryota</taxon>
        <taxon>Fungi</taxon>
        <taxon>Dikarya</taxon>
        <taxon>Ascomycota</taxon>
        <taxon>Pezizomycotina</taxon>
        <taxon>Dothideomycetes</taxon>
        <taxon>Dothideomycetes incertae sedis</taxon>
        <taxon>Botryosphaeriales</taxon>
        <taxon>Phyllostictaceae</taxon>
        <taxon>Phyllosticta</taxon>
    </lineage>
</organism>
<evidence type="ECO:0000256" key="1">
    <source>
        <dbReference type="SAM" id="MobiDB-lite"/>
    </source>
</evidence>
<sequence length="227" mass="25234">MSGWPKGAARFKDQARRRGGRKTKPLSLLSWSRRNLTRCLPPRCNNLSLTRPPLFSFSCISASVALQLGRRHRSPVLPAAHHRPSFGASALHPVCRRHGHIVRHTKTEGPSAALPSAPDGHIPLQETLPPPGISSACPRTKKLGEAAPRHPSRISKDPICQARQLPSGWNCFRRLNAFLLWRLHGAGQHPASCHLWIWLSDEGHNKPRIQLRILSLCLSSQTTSHKI</sequence>
<dbReference type="Proteomes" id="UP001492380">
    <property type="component" value="Unassembled WGS sequence"/>
</dbReference>
<gene>
    <name evidence="2" type="ORF">HDK90DRAFT_247989</name>
</gene>
<dbReference type="EMBL" id="JBBWRZ010000005">
    <property type="protein sequence ID" value="KAK8235509.1"/>
    <property type="molecule type" value="Genomic_DNA"/>
</dbReference>
<evidence type="ECO:0000313" key="2">
    <source>
        <dbReference type="EMBL" id="KAK8235509.1"/>
    </source>
</evidence>
<proteinExistence type="predicted"/>
<feature type="region of interest" description="Disordered" evidence="1">
    <location>
        <begin position="1"/>
        <end position="26"/>
    </location>
</feature>
<accession>A0ABR1YQB8</accession>
<keyword evidence="3" id="KW-1185">Reference proteome</keyword>